<dbReference type="NCBIfam" id="TIGR03919">
    <property type="entry name" value="T7SS_EccB"/>
    <property type="match status" value="1"/>
</dbReference>
<dbReference type="Gene3D" id="3.30.2390.20">
    <property type="entry name" value="Type VII secretion system EccB, repeat 1 domain"/>
    <property type="match status" value="1"/>
</dbReference>
<evidence type="ECO:0000313" key="12">
    <source>
        <dbReference type="EMBL" id="GAA0550426.1"/>
    </source>
</evidence>
<sequence>MASTPTTKSQVQAYRFVLRRMESALVRKDAVMLHDPMGSHKRATVVGAVLACIGLIGFLVWGLFAGKGTVPEPGSIVIAKESGSVFVVTADDKAQKRLIPMLNMASARLLVMAQGGGQGGAVTPTTVKESALAEFPRGPRTGIVNAPTYLPAANNGAMPAWAVCDVGQVKDTLNSAEIERSAKVETVVIGGDNHHGTPLDPEQSLYVKDQSSGKSYLVYRVENLPGKQRTQAVKSEIDRTDSVVADIYRLRGKTPRTISTNMLNAIPNAPGVPVMRVPSVPGAGTPIDYMQGKEVGDVVKRTIPNQPNEYFVLMQNGKQRISAGAAGVLHASRESSKEIPDMTGAVTDAPDAPKQQEINVSGYPMAVPTPLGFQQADTSCLSWENINGEHHITVTTNKGTPAVKPAVKLAQYDGSGPKVDYFFMPAGKAAVVRGTANESGAGSGPISLVSDQGVTYGIKDVATAQALGVIGTALDIKDAPSWLLRGIPPTLPSGDFLDPAQASFVYDSIPVPPGAVNRPPPQKNQQQSGATTAGS</sequence>
<evidence type="ECO:0000256" key="9">
    <source>
        <dbReference type="ARBA" id="ARBA00023136"/>
    </source>
</evidence>
<evidence type="ECO:0000256" key="5">
    <source>
        <dbReference type="ARBA" id="ARBA00022741"/>
    </source>
</evidence>
<keyword evidence="5" id="KW-0547">Nucleotide-binding</keyword>
<feature type="transmembrane region" description="Helical" evidence="11">
    <location>
        <begin position="43"/>
        <end position="64"/>
    </location>
</feature>
<evidence type="ECO:0000256" key="10">
    <source>
        <dbReference type="SAM" id="MobiDB-lite"/>
    </source>
</evidence>
<keyword evidence="9 11" id="KW-0472">Membrane</keyword>
<gene>
    <name evidence="12" type="primary">eccB_1</name>
    <name evidence="12" type="ORF">GCM10009533_56100</name>
</gene>
<comment type="similarity">
    <text evidence="2">Belongs to the EccB family.</text>
</comment>
<keyword evidence="13" id="KW-1185">Reference proteome</keyword>
<feature type="compositionally biased region" description="Polar residues" evidence="10">
    <location>
        <begin position="523"/>
        <end position="535"/>
    </location>
</feature>
<dbReference type="InterPro" id="IPR044857">
    <property type="entry name" value="T7SS_EccB_R1"/>
</dbReference>
<reference evidence="12 13" key="1">
    <citation type="journal article" date="2019" name="Int. J. Syst. Evol. Microbiol.">
        <title>The Global Catalogue of Microorganisms (GCM) 10K type strain sequencing project: providing services to taxonomists for standard genome sequencing and annotation.</title>
        <authorList>
            <consortium name="The Broad Institute Genomics Platform"/>
            <consortium name="The Broad Institute Genome Sequencing Center for Infectious Disease"/>
            <person name="Wu L."/>
            <person name="Ma J."/>
        </authorList>
    </citation>
    <scope>NUCLEOTIDE SEQUENCE [LARGE SCALE GENOMIC DNA]</scope>
    <source>
        <strain evidence="12 13">JCM 10303</strain>
    </source>
</reference>
<dbReference type="Pfam" id="PF05108">
    <property type="entry name" value="T7SS_ESX1_EccB"/>
    <property type="match status" value="1"/>
</dbReference>
<evidence type="ECO:0000256" key="2">
    <source>
        <dbReference type="ARBA" id="ARBA00008149"/>
    </source>
</evidence>
<dbReference type="Gene3D" id="2.40.50.910">
    <property type="entry name" value="Type VII secretion system EccB, repeat 3 domain"/>
    <property type="match status" value="1"/>
</dbReference>
<protein>
    <submittedName>
        <fullName evidence="12">Type VII secretion protein EccB</fullName>
    </submittedName>
</protein>
<keyword evidence="4 11" id="KW-0812">Transmembrane</keyword>
<evidence type="ECO:0000256" key="3">
    <source>
        <dbReference type="ARBA" id="ARBA00022475"/>
    </source>
</evidence>
<comment type="caution">
    <text evidence="12">The sequence shown here is derived from an EMBL/GenBank/DDBJ whole genome shotgun (WGS) entry which is preliminary data.</text>
</comment>
<organism evidence="12 13">
    <name type="scientific">Saccharopolyspora erythraea</name>
    <name type="common">Streptomyces erythraeus</name>
    <dbReference type="NCBI Taxonomy" id="1836"/>
    <lineage>
        <taxon>Bacteria</taxon>
        <taxon>Bacillati</taxon>
        <taxon>Actinomycetota</taxon>
        <taxon>Actinomycetes</taxon>
        <taxon>Pseudonocardiales</taxon>
        <taxon>Pseudonocardiaceae</taxon>
        <taxon>Saccharopolyspora</taxon>
    </lineage>
</organism>
<name>A0ABN1DRN8_SACER</name>
<keyword evidence="3" id="KW-1003">Cell membrane</keyword>
<keyword evidence="6" id="KW-0378">Hydrolase</keyword>
<accession>A0ABN1DRN8</accession>
<evidence type="ECO:0000256" key="1">
    <source>
        <dbReference type="ARBA" id="ARBA00004162"/>
    </source>
</evidence>
<dbReference type="InterPro" id="IPR042485">
    <property type="entry name" value="T7SS_EccB_R3"/>
</dbReference>
<keyword evidence="7" id="KW-0067">ATP-binding</keyword>
<dbReference type="PANTHER" id="PTHR40765">
    <property type="entry name" value="ESX-2 SECRETION SYSTEM ATPASE ECCB2"/>
    <property type="match status" value="1"/>
</dbReference>
<feature type="compositionally biased region" description="Pro residues" evidence="10">
    <location>
        <begin position="510"/>
        <end position="522"/>
    </location>
</feature>
<feature type="region of interest" description="Disordered" evidence="10">
    <location>
        <begin position="508"/>
        <end position="535"/>
    </location>
</feature>
<comment type="subcellular location">
    <subcellularLocation>
        <location evidence="1">Cell membrane</location>
        <topology evidence="1">Single-pass membrane protein</topology>
    </subcellularLocation>
</comment>
<evidence type="ECO:0000256" key="6">
    <source>
        <dbReference type="ARBA" id="ARBA00022801"/>
    </source>
</evidence>
<dbReference type="EMBL" id="BAAAGS010000051">
    <property type="protein sequence ID" value="GAA0550426.1"/>
    <property type="molecule type" value="Genomic_DNA"/>
</dbReference>
<dbReference type="RefSeq" id="WP_081468359.1">
    <property type="nucleotide sequence ID" value="NZ_BAAAGS010000051.1"/>
</dbReference>
<dbReference type="Proteomes" id="UP001500729">
    <property type="component" value="Unassembled WGS sequence"/>
</dbReference>
<evidence type="ECO:0000313" key="13">
    <source>
        <dbReference type="Proteomes" id="UP001500729"/>
    </source>
</evidence>
<dbReference type="InterPro" id="IPR007795">
    <property type="entry name" value="T7SS_EccB"/>
</dbReference>
<dbReference type="PANTHER" id="PTHR40765:SF2">
    <property type="entry name" value="ESX-2 SECRETION SYSTEM ATPASE ECCB2"/>
    <property type="match status" value="1"/>
</dbReference>
<evidence type="ECO:0000256" key="4">
    <source>
        <dbReference type="ARBA" id="ARBA00022692"/>
    </source>
</evidence>
<proteinExistence type="inferred from homology"/>
<evidence type="ECO:0000256" key="8">
    <source>
        <dbReference type="ARBA" id="ARBA00022989"/>
    </source>
</evidence>
<evidence type="ECO:0000256" key="11">
    <source>
        <dbReference type="SAM" id="Phobius"/>
    </source>
</evidence>
<evidence type="ECO:0000256" key="7">
    <source>
        <dbReference type="ARBA" id="ARBA00022840"/>
    </source>
</evidence>
<keyword evidence="8 11" id="KW-1133">Transmembrane helix</keyword>